<name>A0AAV7JPP8_9METZ</name>
<proteinExistence type="predicted"/>
<protein>
    <submittedName>
        <fullName evidence="1">Uncharacterized protein</fullName>
    </submittedName>
</protein>
<gene>
    <name evidence="1" type="ORF">LOD99_5817</name>
</gene>
<reference evidence="1 2" key="1">
    <citation type="journal article" date="2023" name="BMC Biol.">
        <title>The compact genome of the sponge Oopsacas minuta (Hexactinellida) is lacking key metazoan core genes.</title>
        <authorList>
            <person name="Santini S."/>
            <person name="Schenkelaars Q."/>
            <person name="Jourda C."/>
            <person name="Duchesne M."/>
            <person name="Belahbib H."/>
            <person name="Rocher C."/>
            <person name="Selva M."/>
            <person name="Riesgo A."/>
            <person name="Vervoort M."/>
            <person name="Leys S.P."/>
            <person name="Kodjabachian L."/>
            <person name="Le Bivic A."/>
            <person name="Borchiellini C."/>
            <person name="Claverie J.M."/>
            <person name="Renard E."/>
        </authorList>
    </citation>
    <scope>NUCLEOTIDE SEQUENCE [LARGE SCALE GENOMIC DNA]</scope>
    <source>
        <strain evidence="1">SPO-2</strain>
    </source>
</reference>
<dbReference type="EMBL" id="JAKMXF010000311">
    <property type="protein sequence ID" value="KAI6650380.1"/>
    <property type="molecule type" value="Genomic_DNA"/>
</dbReference>
<organism evidence="1 2">
    <name type="scientific">Oopsacas minuta</name>
    <dbReference type="NCBI Taxonomy" id="111878"/>
    <lineage>
        <taxon>Eukaryota</taxon>
        <taxon>Metazoa</taxon>
        <taxon>Porifera</taxon>
        <taxon>Hexactinellida</taxon>
        <taxon>Hexasterophora</taxon>
        <taxon>Lyssacinosida</taxon>
        <taxon>Leucopsacidae</taxon>
        <taxon>Oopsacas</taxon>
    </lineage>
</organism>
<evidence type="ECO:0000313" key="2">
    <source>
        <dbReference type="Proteomes" id="UP001165289"/>
    </source>
</evidence>
<comment type="caution">
    <text evidence="1">The sequence shown here is derived from an EMBL/GenBank/DDBJ whole genome shotgun (WGS) entry which is preliminary data.</text>
</comment>
<sequence length="159" mass="17931">MIQSSEYPSGFRQTLYNKALYYVTRDKDGSVTDCVCFKTTYNNMGLPYFSLYKNFTLYTETETDIIWEVTDLPLPVGMSILFRVKKITPNTPAENIIVVKISGYSPSSANTTYTAFDASQPDKALFTVPDYCTKVPCTSNKSPTIRSISLPIFGEQLMF</sequence>
<accession>A0AAV7JPP8</accession>
<keyword evidence="2" id="KW-1185">Reference proteome</keyword>
<dbReference type="AlphaFoldDB" id="A0AAV7JPP8"/>
<dbReference type="Proteomes" id="UP001165289">
    <property type="component" value="Unassembled WGS sequence"/>
</dbReference>
<evidence type="ECO:0000313" key="1">
    <source>
        <dbReference type="EMBL" id="KAI6650380.1"/>
    </source>
</evidence>